<dbReference type="Gene3D" id="3.20.20.80">
    <property type="entry name" value="Glycosidases"/>
    <property type="match status" value="1"/>
</dbReference>
<reference evidence="7 8" key="1">
    <citation type="submission" date="2018-08" db="EMBL/GenBank/DDBJ databases">
        <title>A genome reference for cultivated species of the human gut microbiota.</title>
        <authorList>
            <person name="Zou Y."/>
            <person name="Xue W."/>
            <person name="Luo G."/>
        </authorList>
    </citation>
    <scope>NUCLEOTIDE SEQUENCE [LARGE SCALE GENOMIC DNA]</scope>
    <source>
        <strain evidence="5 8">AF24-16AC</strain>
        <strain evidence="6 7">AM23-23</strain>
    </source>
</reference>
<dbReference type="PROSITE" id="PS51257">
    <property type="entry name" value="PROKAR_LIPOPROTEIN"/>
    <property type="match status" value="1"/>
</dbReference>
<evidence type="ECO:0000259" key="4">
    <source>
        <dbReference type="Pfam" id="PF00150"/>
    </source>
</evidence>
<dbReference type="SUPFAM" id="SSF51445">
    <property type="entry name" value="(Trans)glycosidases"/>
    <property type="match status" value="1"/>
</dbReference>
<dbReference type="EMBL" id="QRUY01000002">
    <property type="protein sequence ID" value="RGS10366.1"/>
    <property type="molecule type" value="Genomic_DNA"/>
</dbReference>
<evidence type="ECO:0000256" key="3">
    <source>
        <dbReference type="RuleBase" id="RU361153"/>
    </source>
</evidence>
<evidence type="ECO:0000313" key="6">
    <source>
        <dbReference type="EMBL" id="RHF92458.1"/>
    </source>
</evidence>
<evidence type="ECO:0000313" key="5">
    <source>
        <dbReference type="EMBL" id="RGS10366.1"/>
    </source>
</evidence>
<keyword evidence="2 3" id="KW-0326">Glycosidase</keyword>
<dbReference type="EMBL" id="QRHQ01000004">
    <property type="protein sequence ID" value="RHF92458.1"/>
    <property type="molecule type" value="Genomic_DNA"/>
</dbReference>
<accession>A0A414RHB3</accession>
<dbReference type="Pfam" id="PF00150">
    <property type="entry name" value="Cellulase"/>
    <property type="match status" value="1"/>
</dbReference>
<dbReference type="InterPro" id="IPR001547">
    <property type="entry name" value="Glyco_hydro_5"/>
</dbReference>
<dbReference type="Proteomes" id="UP000285750">
    <property type="component" value="Unassembled WGS sequence"/>
</dbReference>
<dbReference type="GO" id="GO:0004553">
    <property type="term" value="F:hydrolase activity, hydrolyzing O-glycosyl compounds"/>
    <property type="evidence" value="ECO:0007669"/>
    <property type="project" value="InterPro"/>
</dbReference>
<dbReference type="PANTHER" id="PTHR34142:SF1">
    <property type="entry name" value="GLYCOSIDE HYDROLASE FAMILY 5 DOMAIN-CONTAINING PROTEIN"/>
    <property type="match status" value="1"/>
</dbReference>
<comment type="caution">
    <text evidence="6">The sequence shown here is derived from an EMBL/GenBank/DDBJ whole genome shotgun (WGS) entry which is preliminary data.</text>
</comment>
<proteinExistence type="inferred from homology"/>
<dbReference type="AlphaFoldDB" id="A0A414RHB3"/>
<name>A0A414RHB3_9BACT</name>
<evidence type="ECO:0000313" key="8">
    <source>
        <dbReference type="Proteomes" id="UP000285750"/>
    </source>
</evidence>
<dbReference type="PANTHER" id="PTHR34142">
    <property type="entry name" value="ENDO-BETA-1,4-GLUCANASE A"/>
    <property type="match status" value="1"/>
</dbReference>
<dbReference type="RefSeq" id="WP_118026404.1">
    <property type="nucleotide sequence ID" value="NZ_CATVWJ010000031.1"/>
</dbReference>
<dbReference type="Proteomes" id="UP000283485">
    <property type="component" value="Unassembled WGS sequence"/>
</dbReference>
<dbReference type="InterPro" id="IPR017853">
    <property type="entry name" value="GH"/>
</dbReference>
<gene>
    <name evidence="6" type="ORF">DW653_03770</name>
    <name evidence="5" type="ORF">DWY14_01320</name>
</gene>
<evidence type="ECO:0000256" key="1">
    <source>
        <dbReference type="ARBA" id="ARBA00022801"/>
    </source>
</evidence>
<feature type="domain" description="Glycoside hydrolase family 5" evidence="4">
    <location>
        <begin position="49"/>
        <end position="311"/>
    </location>
</feature>
<organism evidence="6 7">
    <name type="scientific">Phocaeicola plebeius</name>
    <dbReference type="NCBI Taxonomy" id="310297"/>
    <lineage>
        <taxon>Bacteria</taxon>
        <taxon>Pseudomonadati</taxon>
        <taxon>Bacteroidota</taxon>
        <taxon>Bacteroidia</taxon>
        <taxon>Bacteroidales</taxon>
        <taxon>Bacteroidaceae</taxon>
        <taxon>Phocaeicola</taxon>
    </lineage>
</organism>
<sequence>MKNIVLLAGLTALMMSSCEVKEKVSSSNGEPFGMNIACADFGSVFPGEYNKDYTYPTDSDLVYWEKKGLKLVRMPFKWERLQYKLDGGLNKHDLEKMKEFVVAAQKRGIKVLLDLHNYCRRFENGDHRIIGTYGITNQNYAGFWKKIASEFKDYDNIYGYGLMNEPHDLPDSISWFKMAQLAIDSIRMVDTKNTIVVGGNSWSSAKRWLTESDTLKFLKDPAENLMFEAHCYFDKDGSGTYKYSYEEEEGTPEKGIQLVAPFVEWLSQNNLKGIVGEFGIPDDDARWEVTLDNFLSYLSKNGVNATYWASGPWWGEGAQMVIPTYKGGKEYPQVKVLEKYIMTEK</sequence>
<comment type="similarity">
    <text evidence="3">Belongs to the glycosyl hydrolase 5 (cellulase A) family.</text>
</comment>
<evidence type="ECO:0000256" key="2">
    <source>
        <dbReference type="ARBA" id="ARBA00023295"/>
    </source>
</evidence>
<keyword evidence="1 3" id="KW-0378">Hydrolase</keyword>
<protein>
    <submittedName>
        <fullName evidence="6">Glycoside hydrolase family 5 protein</fullName>
    </submittedName>
</protein>
<dbReference type="GO" id="GO:0009251">
    <property type="term" value="P:glucan catabolic process"/>
    <property type="evidence" value="ECO:0007669"/>
    <property type="project" value="TreeGrafter"/>
</dbReference>
<evidence type="ECO:0000313" key="7">
    <source>
        <dbReference type="Proteomes" id="UP000283485"/>
    </source>
</evidence>